<dbReference type="RefSeq" id="WP_241273732.1">
    <property type="nucleotide sequence ID" value="NZ_JAKZGS010000002.1"/>
</dbReference>
<accession>A0ABS9UKT3</accession>
<evidence type="ECO:0000259" key="2">
    <source>
        <dbReference type="Pfam" id="PF13472"/>
    </source>
</evidence>
<dbReference type="Gene3D" id="3.40.50.1110">
    <property type="entry name" value="SGNH hydrolase"/>
    <property type="match status" value="1"/>
</dbReference>
<dbReference type="Proteomes" id="UP001165488">
    <property type="component" value="Unassembled WGS sequence"/>
</dbReference>
<name>A0ABS9UKT3_9BACT</name>
<reference evidence="3" key="1">
    <citation type="submission" date="2022-03" db="EMBL/GenBank/DDBJ databases">
        <title>De novo assembled genomes of Belliella spp. (Cyclobacteriaceae) strains.</title>
        <authorList>
            <person name="Szabo A."/>
            <person name="Korponai K."/>
            <person name="Felfoldi T."/>
        </authorList>
    </citation>
    <scope>NUCLEOTIDE SEQUENCE</scope>
    <source>
        <strain evidence="3">DSM 107340</strain>
    </source>
</reference>
<dbReference type="GO" id="GO:0016787">
    <property type="term" value="F:hydrolase activity"/>
    <property type="evidence" value="ECO:0007669"/>
    <property type="project" value="UniProtKB-KW"/>
</dbReference>
<keyword evidence="1" id="KW-0732">Signal</keyword>
<dbReference type="CDD" id="cd01832">
    <property type="entry name" value="SGNH_hydrolase_like_1"/>
    <property type="match status" value="1"/>
</dbReference>
<gene>
    <name evidence="3" type="ORF">MM236_04485</name>
</gene>
<keyword evidence="3" id="KW-0378">Hydrolase</keyword>
<feature type="chain" id="PRO_5046662289" evidence="1">
    <location>
        <begin position="22"/>
        <end position="235"/>
    </location>
</feature>
<feature type="signal peptide" evidence="1">
    <location>
        <begin position="1"/>
        <end position="21"/>
    </location>
</feature>
<evidence type="ECO:0000313" key="3">
    <source>
        <dbReference type="EMBL" id="MCH7397231.1"/>
    </source>
</evidence>
<dbReference type="InterPro" id="IPR013830">
    <property type="entry name" value="SGNH_hydro"/>
</dbReference>
<evidence type="ECO:0000256" key="1">
    <source>
        <dbReference type="SAM" id="SignalP"/>
    </source>
</evidence>
<protein>
    <submittedName>
        <fullName evidence="3">SGNH/GDSL hydrolase family protein</fullName>
    </submittedName>
</protein>
<sequence length="235" mass="26368">MKNIPNFLIITLILFQFGCSAVNTPTKNSSMDKQLTYLALGDSYTIGEGVDVADRYPNQAIKLLANDKLLFENPKIIAKTGWTTDELAKGINEAGIKGQSFDLVTLLIGVNNQYRGRAIDNYREEFTDLLQKAIQFAKGDKNHVVVISIPDWGITPFAKEKEADQEKVAQEIDLYNQAKKAICDEMGIAYIDITEHYRIHGMKPESVVSDNLHPSGKIYRHWAEGLAEVVRGMEF</sequence>
<dbReference type="SUPFAM" id="SSF52266">
    <property type="entry name" value="SGNH hydrolase"/>
    <property type="match status" value="1"/>
</dbReference>
<feature type="domain" description="SGNH hydrolase-type esterase" evidence="2">
    <location>
        <begin position="39"/>
        <end position="220"/>
    </location>
</feature>
<comment type="caution">
    <text evidence="3">The sequence shown here is derived from an EMBL/GenBank/DDBJ whole genome shotgun (WGS) entry which is preliminary data.</text>
</comment>
<dbReference type="Pfam" id="PF13472">
    <property type="entry name" value="Lipase_GDSL_2"/>
    <property type="match status" value="1"/>
</dbReference>
<proteinExistence type="predicted"/>
<dbReference type="InterPro" id="IPR036514">
    <property type="entry name" value="SGNH_hydro_sf"/>
</dbReference>
<organism evidence="3 4">
    <name type="scientific">Belliella calami</name>
    <dbReference type="NCBI Taxonomy" id="2923436"/>
    <lineage>
        <taxon>Bacteria</taxon>
        <taxon>Pseudomonadati</taxon>
        <taxon>Bacteroidota</taxon>
        <taxon>Cytophagia</taxon>
        <taxon>Cytophagales</taxon>
        <taxon>Cyclobacteriaceae</taxon>
        <taxon>Belliella</taxon>
    </lineage>
</organism>
<dbReference type="EMBL" id="JAKZGS010000002">
    <property type="protein sequence ID" value="MCH7397231.1"/>
    <property type="molecule type" value="Genomic_DNA"/>
</dbReference>
<evidence type="ECO:0000313" key="4">
    <source>
        <dbReference type="Proteomes" id="UP001165488"/>
    </source>
</evidence>
<keyword evidence="4" id="KW-1185">Reference proteome</keyword>